<dbReference type="InterPro" id="IPR026797">
    <property type="entry name" value="HAUS_6"/>
</dbReference>
<comment type="caution">
    <text evidence="3">The sequence shown here is derived from an EMBL/GenBank/DDBJ whole genome shotgun (WGS) entry which is preliminary data.</text>
</comment>
<keyword evidence="4" id="KW-1185">Reference proteome</keyword>
<dbReference type="GO" id="GO:1990498">
    <property type="term" value="C:mitotic spindle microtubule"/>
    <property type="evidence" value="ECO:0007669"/>
    <property type="project" value="TreeGrafter"/>
</dbReference>
<dbReference type="PANTHER" id="PTHR16151">
    <property type="entry name" value="HAUS AUGMIN-LIKE COMPLEX SUBUNIT 6"/>
    <property type="match status" value="1"/>
</dbReference>
<feature type="compositionally biased region" description="Polar residues" evidence="1">
    <location>
        <begin position="531"/>
        <end position="541"/>
    </location>
</feature>
<dbReference type="InterPro" id="IPR028163">
    <property type="entry name" value="HAUS_6_N"/>
</dbReference>
<evidence type="ECO:0000313" key="4">
    <source>
        <dbReference type="Proteomes" id="UP000485058"/>
    </source>
</evidence>
<evidence type="ECO:0000313" key="3">
    <source>
        <dbReference type="EMBL" id="GFH06775.1"/>
    </source>
</evidence>
<evidence type="ECO:0000259" key="2">
    <source>
        <dbReference type="Pfam" id="PF14661"/>
    </source>
</evidence>
<dbReference type="GO" id="GO:0070652">
    <property type="term" value="C:HAUS complex"/>
    <property type="evidence" value="ECO:0007669"/>
    <property type="project" value="InterPro"/>
</dbReference>
<name>A0A699YBT4_HAELA</name>
<feature type="compositionally biased region" description="Polar residues" evidence="1">
    <location>
        <begin position="491"/>
        <end position="502"/>
    </location>
</feature>
<feature type="non-terminal residue" evidence="3">
    <location>
        <position position="1"/>
    </location>
</feature>
<reference evidence="3 4" key="1">
    <citation type="submission" date="2020-02" db="EMBL/GenBank/DDBJ databases">
        <title>Draft genome sequence of Haematococcus lacustris strain NIES-144.</title>
        <authorList>
            <person name="Morimoto D."/>
            <person name="Nakagawa S."/>
            <person name="Yoshida T."/>
            <person name="Sawayama S."/>
        </authorList>
    </citation>
    <scope>NUCLEOTIDE SEQUENCE [LARGE SCALE GENOMIC DNA]</scope>
    <source>
        <strain evidence="3 4">NIES-144</strain>
    </source>
</reference>
<dbReference type="AlphaFoldDB" id="A0A699YBT4"/>
<dbReference type="Proteomes" id="UP000485058">
    <property type="component" value="Unassembled WGS sequence"/>
</dbReference>
<gene>
    <name evidence="3" type="ORF">HaLaN_01467</name>
</gene>
<organism evidence="3 4">
    <name type="scientific">Haematococcus lacustris</name>
    <name type="common">Green alga</name>
    <name type="synonym">Haematococcus pluvialis</name>
    <dbReference type="NCBI Taxonomy" id="44745"/>
    <lineage>
        <taxon>Eukaryota</taxon>
        <taxon>Viridiplantae</taxon>
        <taxon>Chlorophyta</taxon>
        <taxon>core chlorophytes</taxon>
        <taxon>Chlorophyceae</taxon>
        <taxon>CS clade</taxon>
        <taxon>Chlamydomonadales</taxon>
        <taxon>Haematococcaceae</taxon>
        <taxon>Haematococcus</taxon>
    </lineage>
</organism>
<protein>
    <submittedName>
        <fullName evidence="3">HAUS6_N domain-containing protein</fullName>
    </submittedName>
</protein>
<proteinExistence type="predicted"/>
<dbReference type="EMBL" id="BLLF01000055">
    <property type="protein sequence ID" value="GFH06775.1"/>
    <property type="molecule type" value="Genomic_DNA"/>
</dbReference>
<sequence length="565" mass="60490">MHRPSGLPSGSDAGCTADEQQLHLNLCLLGVHAGSAKYGVELTRQCFRKPYPKGLEVVLYQLHSSIAGELKTIKEFKALWPVNDKNQSKEFNQACSNGVGHGKTVASCSRHGAHLLLQKITDWFKDLKEKYHLDTVGIMTASQLRSATGHRVVSTLLELSTLALNLEYQRLDPVGSKAWQLRFPAEKDNRLMAELPSGVLASLAGVGVLQESQRFISLSKQAADQQRQCERFARELQDQYYALRSTHQQLQQKLDPSTMSLFQSLDTSAVQPTQLSANPASWLGLCLENQSLGYPNAHPSCSTVHAGLLPQAPSLEPPASAACKALESLDTHLQQYGQLQQLAGSAVGAALHPNAIDGAALARLRSDPSSSVATAGSGAAAWARAPEAQVQQTVDIPTLLSDWVSGLEAAVPHVAALAGRPSNSQAVASLTPGVAPLMGPASDASSHAALLATQLRIHDSGVRDLANLRSTLTSQLTLLDTQLRELQQRVASAASQPIQHQPHSCRPSRDQPWTVKQPVSMRGQPNGAHSRATTPVRSSAPNWASCLPPSMLPSPLSELGPLSPM</sequence>
<feature type="domain" description="HAUS augmin-like complex subunit 6 N-terminal" evidence="2">
    <location>
        <begin position="23"/>
        <end position="99"/>
    </location>
</feature>
<feature type="non-terminal residue" evidence="3">
    <location>
        <position position="565"/>
    </location>
</feature>
<dbReference type="GO" id="GO:0051225">
    <property type="term" value="P:spindle assembly"/>
    <property type="evidence" value="ECO:0007669"/>
    <property type="project" value="InterPro"/>
</dbReference>
<accession>A0A699YBT4</accession>
<dbReference type="GO" id="GO:0008017">
    <property type="term" value="F:microtubule binding"/>
    <property type="evidence" value="ECO:0007669"/>
    <property type="project" value="TreeGrafter"/>
</dbReference>
<dbReference type="Pfam" id="PF14661">
    <property type="entry name" value="HAUS6_N"/>
    <property type="match status" value="1"/>
</dbReference>
<feature type="region of interest" description="Disordered" evidence="1">
    <location>
        <begin position="491"/>
        <end position="541"/>
    </location>
</feature>
<dbReference type="PANTHER" id="PTHR16151:SF2">
    <property type="entry name" value="HAUS AUGMIN-LIKE COMPLEX SUBUNIT 6"/>
    <property type="match status" value="1"/>
</dbReference>
<evidence type="ECO:0000256" key="1">
    <source>
        <dbReference type="SAM" id="MobiDB-lite"/>
    </source>
</evidence>